<dbReference type="RefSeq" id="WP_251910062.1">
    <property type="nucleotide sequence ID" value="NZ_JAMRXG010000002.1"/>
</dbReference>
<sequence>MILLAQLSDTHFDLSAHNAERVERVMGYLAELPRRPDAILVTGDIADSGKVEEYEQARAALRADVPVWVLPGNHDDRANLREVLLGEAPSAGPINRVLRLDGLVVGLLDSTIPGEGGGELAEETYLWLTDLLRETPSDTSILLAMHHPPLPMYSTVVDPIRLANPDRLEDMVIHDPRVIGVLTGHMHAMGATQFGSKQLIVAPSVASLIGGVWEVGRPGQVPIDYAPDPAVVLHTIDGRRLTSIMRAVPMGGWIGEQPS</sequence>
<keyword evidence="7" id="KW-1185">Reference proteome</keyword>
<feature type="domain" description="Calcineurin-like phosphoesterase" evidence="5">
    <location>
        <begin position="4"/>
        <end position="188"/>
    </location>
</feature>
<proteinExistence type="inferred from homology"/>
<protein>
    <submittedName>
        <fullName evidence="6">Metallophosphoesterase</fullName>
    </submittedName>
</protein>
<evidence type="ECO:0000313" key="6">
    <source>
        <dbReference type="EMBL" id="MCM6773077.1"/>
    </source>
</evidence>
<dbReference type="Proteomes" id="UP001139157">
    <property type="component" value="Unassembled WGS sequence"/>
</dbReference>
<dbReference type="InterPro" id="IPR050884">
    <property type="entry name" value="CNP_phosphodiesterase-III"/>
</dbReference>
<keyword evidence="1" id="KW-0479">Metal-binding</keyword>
<dbReference type="Pfam" id="PF00149">
    <property type="entry name" value="Metallophos"/>
    <property type="match status" value="1"/>
</dbReference>
<dbReference type="Gene3D" id="3.60.21.10">
    <property type="match status" value="1"/>
</dbReference>
<comment type="caution">
    <text evidence="6">The sequence shown here is derived from an EMBL/GenBank/DDBJ whole genome shotgun (WGS) entry which is preliminary data.</text>
</comment>
<keyword evidence="2" id="KW-0378">Hydrolase</keyword>
<dbReference type="PANTHER" id="PTHR42988:SF2">
    <property type="entry name" value="CYCLIC NUCLEOTIDE PHOSPHODIESTERASE CBUA0032-RELATED"/>
    <property type="match status" value="1"/>
</dbReference>
<dbReference type="InterPro" id="IPR029052">
    <property type="entry name" value="Metallo-depent_PP-like"/>
</dbReference>
<organism evidence="6 7">
    <name type="scientific">Nocardia pulmonis</name>
    <dbReference type="NCBI Taxonomy" id="2951408"/>
    <lineage>
        <taxon>Bacteria</taxon>
        <taxon>Bacillati</taxon>
        <taxon>Actinomycetota</taxon>
        <taxon>Actinomycetes</taxon>
        <taxon>Mycobacteriales</taxon>
        <taxon>Nocardiaceae</taxon>
        <taxon>Nocardia</taxon>
    </lineage>
</organism>
<reference evidence="6" key="1">
    <citation type="submission" date="2022-06" db="EMBL/GenBank/DDBJ databases">
        <title>Novel species in genus nocardia.</title>
        <authorList>
            <person name="Li F."/>
        </authorList>
    </citation>
    <scope>NUCLEOTIDE SEQUENCE</scope>
    <source>
        <strain evidence="6">CDC141</strain>
    </source>
</reference>
<dbReference type="AlphaFoldDB" id="A0A9X2IUP6"/>
<dbReference type="GO" id="GO:0016787">
    <property type="term" value="F:hydrolase activity"/>
    <property type="evidence" value="ECO:0007669"/>
    <property type="project" value="UniProtKB-KW"/>
</dbReference>
<dbReference type="PANTHER" id="PTHR42988">
    <property type="entry name" value="PHOSPHOHYDROLASE"/>
    <property type="match status" value="1"/>
</dbReference>
<accession>A0A9X2IUP6</accession>
<keyword evidence="3" id="KW-0408">Iron</keyword>
<name>A0A9X2IUP6_9NOCA</name>
<evidence type="ECO:0000256" key="3">
    <source>
        <dbReference type="ARBA" id="ARBA00023004"/>
    </source>
</evidence>
<dbReference type="SUPFAM" id="SSF56300">
    <property type="entry name" value="Metallo-dependent phosphatases"/>
    <property type="match status" value="1"/>
</dbReference>
<gene>
    <name evidence="6" type="ORF">NDR86_06290</name>
</gene>
<evidence type="ECO:0000256" key="1">
    <source>
        <dbReference type="ARBA" id="ARBA00022723"/>
    </source>
</evidence>
<evidence type="ECO:0000313" key="7">
    <source>
        <dbReference type="Proteomes" id="UP001139157"/>
    </source>
</evidence>
<comment type="similarity">
    <text evidence="4">Belongs to the cyclic nucleotide phosphodiesterase class-III family.</text>
</comment>
<evidence type="ECO:0000256" key="4">
    <source>
        <dbReference type="ARBA" id="ARBA00025742"/>
    </source>
</evidence>
<evidence type="ECO:0000256" key="2">
    <source>
        <dbReference type="ARBA" id="ARBA00022801"/>
    </source>
</evidence>
<dbReference type="GO" id="GO:0046872">
    <property type="term" value="F:metal ion binding"/>
    <property type="evidence" value="ECO:0007669"/>
    <property type="project" value="UniProtKB-KW"/>
</dbReference>
<dbReference type="EMBL" id="JAMRXG010000002">
    <property type="protein sequence ID" value="MCM6773077.1"/>
    <property type="molecule type" value="Genomic_DNA"/>
</dbReference>
<evidence type="ECO:0000259" key="5">
    <source>
        <dbReference type="Pfam" id="PF00149"/>
    </source>
</evidence>
<dbReference type="InterPro" id="IPR004843">
    <property type="entry name" value="Calcineurin-like_PHP"/>
</dbReference>